<dbReference type="InterPro" id="IPR001680">
    <property type="entry name" value="WD40_rpt"/>
</dbReference>
<dbReference type="PROSITE" id="PS00678">
    <property type="entry name" value="WD_REPEATS_1"/>
    <property type="match status" value="2"/>
</dbReference>
<keyword evidence="1 3" id="KW-0853">WD repeat</keyword>
<name>A0ABS8TE62_DATST</name>
<sequence>MDEVIATFPNLGDISFKEIGSLHATKSKLLCCHFHSQGKLLAAAGHDTKVLIWDLDNYEVNCGEGHAHVITDVRFKPNSTVFATSSFDKTVMIWDATKPSNPFQNLVGHGEHVMSIDFHPTKEGLLSSCDYNDEIRLWDVNTGDCKLSFKGGSGQVRFQPELGNFLASSTGNIINIFDVETNNIQKKLQGHTKKIRSICWEMNGNFLASVSEDSARIWSISEGKCIHELYSGRNNFQSCTFRPGYSQVLVIGSDELLQLWNPIFQSNITTPYSAHSGIISSLANSPLKGIIASVSHDQWIKIWQ</sequence>
<feature type="domain" description="Anaphase-promoting complex subunit 4-like WD40" evidence="4">
    <location>
        <begin position="188"/>
        <end position="235"/>
    </location>
</feature>
<evidence type="ECO:0000259" key="4">
    <source>
        <dbReference type="Pfam" id="PF12894"/>
    </source>
</evidence>
<evidence type="ECO:0000256" key="3">
    <source>
        <dbReference type="PROSITE-ProRule" id="PRU00221"/>
    </source>
</evidence>
<evidence type="ECO:0000313" key="6">
    <source>
        <dbReference type="Proteomes" id="UP000823775"/>
    </source>
</evidence>
<dbReference type="InterPro" id="IPR020472">
    <property type="entry name" value="WD40_PAC1"/>
</dbReference>
<dbReference type="Proteomes" id="UP000823775">
    <property type="component" value="Unassembled WGS sequence"/>
</dbReference>
<feature type="repeat" description="WD" evidence="3">
    <location>
        <begin position="22"/>
        <end position="57"/>
    </location>
</feature>
<keyword evidence="2" id="KW-0677">Repeat</keyword>
<feature type="repeat" description="WD" evidence="3">
    <location>
        <begin position="63"/>
        <end position="95"/>
    </location>
</feature>
<dbReference type="InterPro" id="IPR036322">
    <property type="entry name" value="WD40_repeat_dom_sf"/>
</dbReference>
<dbReference type="Gene3D" id="2.130.10.10">
    <property type="entry name" value="YVTN repeat-like/Quinoprotein amine dehydrogenase"/>
    <property type="match status" value="2"/>
</dbReference>
<dbReference type="SUPFAM" id="SSF50978">
    <property type="entry name" value="WD40 repeat-like"/>
    <property type="match status" value="1"/>
</dbReference>
<feature type="repeat" description="WD" evidence="3">
    <location>
        <begin position="188"/>
        <end position="228"/>
    </location>
</feature>
<dbReference type="InterPro" id="IPR015943">
    <property type="entry name" value="WD40/YVTN_repeat-like_dom_sf"/>
</dbReference>
<keyword evidence="6" id="KW-1185">Reference proteome</keyword>
<dbReference type="PROSITE" id="PS50294">
    <property type="entry name" value="WD_REPEATS_REGION"/>
    <property type="match status" value="3"/>
</dbReference>
<dbReference type="SMART" id="SM00320">
    <property type="entry name" value="WD40"/>
    <property type="match status" value="7"/>
</dbReference>
<proteinExistence type="predicted"/>
<dbReference type="CDD" id="cd00200">
    <property type="entry name" value="WD40"/>
    <property type="match status" value="1"/>
</dbReference>
<dbReference type="InterPro" id="IPR024977">
    <property type="entry name" value="Apc4-like_WD40_dom"/>
</dbReference>
<protein>
    <recommendedName>
        <fullName evidence="4">Anaphase-promoting complex subunit 4-like WD40 domain-containing protein</fullName>
    </recommendedName>
</protein>
<dbReference type="PRINTS" id="PR00320">
    <property type="entry name" value="GPROTEINBRPT"/>
</dbReference>
<dbReference type="PANTHER" id="PTHR44376">
    <property type="entry name" value="TRANSCRIPTIONAL REGULATOR OF FILAMENTOUS GROWTH FLO8"/>
    <property type="match status" value="1"/>
</dbReference>
<feature type="repeat" description="WD" evidence="3">
    <location>
        <begin position="106"/>
        <end position="148"/>
    </location>
</feature>
<organism evidence="5 6">
    <name type="scientific">Datura stramonium</name>
    <name type="common">Jimsonweed</name>
    <name type="synonym">Common thornapple</name>
    <dbReference type="NCBI Taxonomy" id="4076"/>
    <lineage>
        <taxon>Eukaryota</taxon>
        <taxon>Viridiplantae</taxon>
        <taxon>Streptophyta</taxon>
        <taxon>Embryophyta</taxon>
        <taxon>Tracheophyta</taxon>
        <taxon>Spermatophyta</taxon>
        <taxon>Magnoliopsida</taxon>
        <taxon>eudicotyledons</taxon>
        <taxon>Gunneridae</taxon>
        <taxon>Pentapetalae</taxon>
        <taxon>asterids</taxon>
        <taxon>lamiids</taxon>
        <taxon>Solanales</taxon>
        <taxon>Solanaceae</taxon>
        <taxon>Solanoideae</taxon>
        <taxon>Datureae</taxon>
        <taxon>Datura</taxon>
    </lineage>
</organism>
<dbReference type="InterPro" id="IPR044716">
    <property type="entry name" value="LEUNIG-like"/>
</dbReference>
<comment type="caution">
    <text evidence="5">The sequence shown here is derived from an EMBL/GenBank/DDBJ whole genome shotgun (WGS) entry which is preliminary data.</text>
</comment>
<dbReference type="PANTHER" id="PTHR44376:SF8">
    <property type="entry name" value="TRANSCRIPTIONAL COREPRESSOR LEUNIG-LIKE"/>
    <property type="match status" value="1"/>
</dbReference>
<accession>A0ABS8TE62</accession>
<dbReference type="PROSITE" id="PS50082">
    <property type="entry name" value="WD_REPEATS_2"/>
    <property type="match status" value="5"/>
</dbReference>
<dbReference type="Pfam" id="PF12894">
    <property type="entry name" value="ANAPC4_WD40"/>
    <property type="match status" value="1"/>
</dbReference>
<dbReference type="Pfam" id="PF00400">
    <property type="entry name" value="WD40"/>
    <property type="match status" value="4"/>
</dbReference>
<feature type="repeat" description="WD" evidence="3">
    <location>
        <begin position="272"/>
        <end position="304"/>
    </location>
</feature>
<dbReference type="EMBL" id="JACEIK010001403">
    <property type="protein sequence ID" value="MCD7469096.1"/>
    <property type="molecule type" value="Genomic_DNA"/>
</dbReference>
<evidence type="ECO:0000256" key="1">
    <source>
        <dbReference type="ARBA" id="ARBA00022574"/>
    </source>
</evidence>
<evidence type="ECO:0000256" key="2">
    <source>
        <dbReference type="ARBA" id="ARBA00022737"/>
    </source>
</evidence>
<gene>
    <name evidence="5" type="ORF">HAX54_007889</name>
</gene>
<reference evidence="5 6" key="1">
    <citation type="journal article" date="2021" name="BMC Genomics">
        <title>Datura genome reveals duplications of psychoactive alkaloid biosynthetic genes and high mutation rate following tissue culture.</title>
        <authorList>
            <person name="Rajewski A."/>
            <person name="Carter-House D."/>
            <person name="Stajich J."/>
            <person name="Litt A."/>
        </authorList>
    </citation>
    <scope>NUCLEOTIDE SEQUENCE [LARGE SCALE GENOMIC DNA]</scope>
    <source>
        <strain evidence="5">AR-01</strain>
    </source>
</reference>
<evidence type="ECO:0000313" key="5">
    <source>
        <dbReference type="EMBL" id="MCD7469096.1"/>
    </source>
</evidence>
<dbReference type="InterPro" id="IPR019775">
    <property type="entry name" value="WD40_repeat_CS"/>
</dbReference>